<dbReference type="SUPFAM" id="SSF81345">
    <property type="entry name" value="ABC transporter involved in vitamin B12 uptake, BtuC"/>
    <property type="match status" value="1"/>
</dbReference>
<dbReference type="CDD" id="cd06550">
    <property type="entry name" value="TM_ABC_iron-siderophores_like"/>
    <property type="match status" value="1"/>
</dbReference>
<organism evidence="9 10">
    <name type="scientific">Rothia aerolata</name>
    <dbReference type="NCBI Taxonomy" id="1812262"/>
    <lineage>
        <taxon>Bacteria</taxon>
        <taxon>Bacillati</taxon>
        <taxon>Actinomycetota</taxon>
        <taxon>Actinomycetes</taxon>
        <taxon>Micrococcales</taxon>
        <taxon>Micrococcaceae</taxon>
        <taxon>Rothia</taxon>
    </lineage>
</organism>
<reference evidence="9 10" key="1">
    <citation type="journal article" date="2014" name="Int. J. Syst. Evol. Microbiol.">
        <title>Complete genome sequence of Corynebacterium casei LMG S-19264T (=DSM 44701T), isolated from a smear-ripened cheese.</title>
        <authorList>
            <consortium name="US DOE Joint Genome Institute (JGI-PGF)"/>
            <person name="Walter F."/>
            <person name="Albersmeier A."/>
            <person name="Kalinowski J."/>
            <person name="Ruckert C."/>
        </authorList>
    </citation>
    <scope>NUCLEOTIDE SEQUENCE [LARGE SCALE GENOMIC DNA]</scope>
    <source>
        <strain evidence="9 10">CCM 8669</strain>
    </source>
</reference>
<dbReference type="GO" id="GO:0005886">
    <property type="term" value="C:plasma membrane"/>
    <property type="evidence" value="ECO:0007669"/>
    <property type="project" value="UniProtKB-SubCell"/>
</dbReference>
<accession>A0A917IRI5</accession>
<dbReference type="Proteomes" id="UP000600171">
    <property type="component" value="Unassembled WGS sequence"/>
</dbReference>
<dbReference type="AlphaFoldDB" id="A0A917IRI5"/>
<dbReference type="Pfam" id="PF01032">
    <property type="entry name" value="FecCD"/>
    <property type="match status" value="1"/>
</dbReference>
<feature type="transmembrane region" description="Helical" evidence="8">
    <location>
        <begin position="262"/>
        <end position="290"/>
    </location>
</feature>
<name>A0A917IRI5_9MICC</name>
<evidence type="ECO:0000256" key="3">
    <source>
        <dbReference type="ARBA" id="ARBA00022448"/>
    </source>
</evidence>
<comment type="subcellular location">
    <subcellularLocation>
        <location evidence="1">Cell membrane</location>
        <topology evidence="1">Multi-pass membrane protein</topology>
    </subcellularLocation>
</comment>
<dbReference type="RefSeq" id="WP_188359503.1">
    <property type="nucleotide sequence ID" value="NZ_BMDC01000002.1"/>
</dbReference>
<dbReference type="PANTHER" id="PTHR30472:SF24">
    <property type="entry name" value="FERRIC ENTEROBACTIN TRANSPORT SYSTEM PERMEASE PROTEIN FEPG"/>
    <property type="match status" value="1"/>
</dbReference>
<protein>
    <submittedName>
        <fullName evidence="9">Enterobactin ABC transporter permease</fullName>
    </submittedName>
</protein>
<evidence type="ECO:0000256" key="8">
    <source>
        <dbReference type="SAM" id="Phobius"/>
    </source>
</evidence>
<keyword evidence="7 8" id="KW-0472">Membrane</keyword>
<evidence type="ECO:0000256" key="6">
    <source>
        <dbReference type="ARBA" id="ARBA00022989"/>
    </source>
</evidence>
<evidence type="ECO:0000256" key="7">
    <source>
        <dbReference type="ARBA" id="ARBA00023136"/>
    </source>
</evidence>
<feature type="transmembrane region" description="Helical" evidence="8">
    <location>
        <begin position="173"/>
        <end position="192"/>
    </location>
</feature>
<evidence type="ECO:0000256" key="1">
    <source>
        <dbReference type="ARBA" id="ARBA00004651"/>
    </source>
</evidence>
<evidence type="ECO:0000256" key="2">
    <source>
        <dbReference type="ARBA" id="ARBA00007935"/>
    </source>
</evidence>
<evidence type="ECO:0000313" key="9">
    <source>
        <dbReference type="EMBL" id="GGH62303.1"/>
    </source>
</evidence>
<keyword evidence="4" id="KW-1003">Cell membrane</keyword>
<feature type="transmembrane region" description="Helical" evidence="8">
    <location>
        <begin position="33"/>
        <end position="52"/>
    </location>
</feature>
<comment type="caution">
    <text evidence="9">The sequence shown here is derived from an EMBL/GenBank/DDBJ whole genome shotgun (WGS) entry which is preliminary data.</text>
</comment>
<dbReference type="PANTHER" id="PTHR30472">
    <property type="entry name" value="FERRIC ENTEROBACTIN TRANSPORT SYSTEM PERMEASE PROTEIN"/>
    <property type="match status" value="1"/>
</dbReference>
<feature type="transmembrane region" description="Helical" evidence="8">
    <location>
        <begin position="221"/>
        <end position="242"/>
    </location>
</feature>
<dbReference type="GO" id="GO:0033214">
    <property type="term" value="P:siderophore-iron import into cell"/>
    <property type="evidence" value="ECO:0007669"/>
    <property type="project" value="TreeGrafter"/>
</dbReference>
<sequence>MAARVLETSAPALSAPALEVQRLRKRLVKRPRTVVLGLLALLVAALLIRVLLGSYTVTFPDFLTILQGGTIEGARGARFIVMEDKLPRAVLGALVGLAFGCSGAIFQLLLRNPLASPDILGISSGASLGAVIGIVFFGATGFVLSGFAVAFALCLGLIIMALARGSGSVGNRFVLMGIGIAELSGAIINYMLARIDISSARSAVVWITGSLAPANWNRIEIVLVILLLVFPLVALIHINLHAVSVGEELAHGLGLNVPATRWSSISLAVVLAAVGTAAAGPIAFVAFVSGPIARRLLGGRHSLLASALVGAIIVVLADFITANYIPGGDLPVGVLTGALGAPVLIWLLIQSQKEGR</sequence>
<dbReference type="GO" id="GO:0022857">
    <property type="term" value="F:transmembrane transporter activity"/>
    <property type="evidence" value="ECO:0007669"/>
    <property type="project" value="InterPro"/>
</dbReference>
<feature type="transmembrane region" description="Helical" evidence="8">
    <location>
        <begin position="131"/>
        <end position="161"/>
    </location>
</feature>
<keyword evidence="3" id="KW-0813">Transport</keyword>
<feature type="transmembrane region" description="Helical" evidence="8">
    <location>
        <begin position="302"/>
        <end position="324"/>
    </location>
</feature>
<dbReference type="Gene3D" id="1.10.3470.10">
    <property type="entry name" value="ABC transporter involved in vitamin B12 uptake, BtuC"/>
    <property type="match status" value="1"/>
</dbReference>
<comment type="similarity">
    <text evidence="2">Belongs to the binding-protein-dependent transport system permease family. FecCD subfamily.</text>
</comment>
<feature type="transmembrane region" description="Helical" evidence="8">
    <location>
        <begin position="330"/>
        <end position="349"/>
    </location>
</feature>
<dbReference type="EMBL" id="BMDC01000002">
    <property type="protein sequence ID" value="GGH62303.1"/>
    <property type="molecule type" value="Genomic_DNA"/>
</dbReference>
<evidence type="ECO:0000313" key="10">
    <source>
        <dbReference type="Proteomes" id="UP000600171"/>
    </source>
</evidence>
<gene>
    <name evidence="9" type="ORF">GCM10007359_12360</name>
</gene>
<keyword evidence="5 8" id="KW-0812">Transmembrane</keyword>
<keyword evidence="6 8" id="KW-1133">Transmembrane helix</keyword>
<proteinExistence type="inferred from homology"/>
<feature type="transmembrane region" description="Helical" evidence="8">
    <location>
        <begin position="89"/>
        <end position="110"/>
    </location>
</feature>
<evidence type="ECO:0000256" key="4">
    <source>
        <dbReference type="ARBA" id="ARBA00022475"/>
    </source>
</evidence>
<dbReference type="InterPro" id="IPR000522">
    <property type="entry name" value="ABC_transptr_permease_BtuC"/>
</dbReference>
<evidence type="ECO:0000256" key="5">
    <source>
        <dbReference type="ARBA" id="ARBA00022692"/>
    </source>
</evidence>
<dbReference type="InterPro" id="IPR037294">
    <property type="entry name" value="ABC_BtuC-like"/>
</dbReference>
<keyword evidence="10" id="KW-1185">Reference proteome</keyword>